<feature type="region of interest" description="Disordered" evidence="1">
    <location>
        <begin position="1"/>
        <end position="45"/>
    </location>
</feature>
<feature type="compositionally biased region" description="Polar residues" evidence="1">
    <location>
        <begin position="121"/>
        <end position="130"/>
    </location>
</feature>
<organism evidence="3 4">
    <name type="scientific">Rattus norvegicus</name>
    <name type="common">Rat</name>
    <dbReference type="NCBI Taxonomy" id="10116"/>
    <lineage>
        <taxon>Eukaryota</taxon>
        <taxon>Metazoa</taxon>
        <taxon>Chordata</taxon>
        <taxon>Craniata</taxon>
        <taxon>Vertebrata</taxon>
        <taxon>Euteleostomi</taxon>
        <taxon>Mammalia</taxon>
        <taxon>Eutheria</taxon>
        <taxon>Euarchontoglires</taxon>
        <taxon>Glires</taxon>
        <taxon>Rodentia</taxon>
        <taxon>Myomorpha</taxon>
        <taxon>Muroidea</taxon>
        <taxon>Muridae</taxon>
        <taxon>Murinae</taxon>
        <taxon>Rattus</taxon>
    </lineage>
</organism>
<evidence type="ECO:0000256" key="1">
    <source>
        <dbReference type="SAM" id="MobiDB-lite"/>
    </source>
</evidence>
<evidence type="ECO:0000259" key="2">
    <source>
        <dbReference type="Pfam" id="PF16788"/>
    </source>
</evidence>
<evidence type="ECO:0000313" key="3">
    <source>
        <dbReference type="EMBL" id="EDM01614.1"/>
    </source>
</evidence>
<feature type="compositionally biased region" description="Basic and acidic residues" evidence="1">
    <location>
        <begin position="237"/>
        <end position="246"/>
    </location>
</feature>
<sequence length="302" mass="33906">MEVDQSEKDRHKSPVELVDAASEDPTEEGKKNTVSDNTDSMETDEIIPILEKLAPTEDELSCFSKTSLLPVETSQDLEDKMEGSFGSPSKQESSENLPKEAFLVLSDEEDISCGKDESEVLAQNKTSSPDEFSRRKRSKSEDMDSVQSKRRRYMEEEYEAEFQVKITAKGDINQKLQKVIQWLLEEKLCALQCAVFDKTLAELKTRVEKIECNKRHKAVLTELQAKIARLTKRFGAAKDDLKKRQESPPNPPISPGKPANDVNSNNNVTYRNAGTVRQLLESKRNISEGPPPLSSCKAIQGL</sequence>
<dbReference type="PANTHER" id="PTHR23210">
    <property type="entry name" value="ACTIVATING TRANSCRIPTION FACTOR 7 INTERACTING PROTEIN"/>
    <property type="match status" value="1"/>
</dbReference>
<dbReference type="Pfam" id="PF16788">
    <property type="entry name" value="ATF7IP_BD"/>
    <property type="match status" value="1"/>
</dbReference>
<reference evidence="3 4" key="1">
    <citation type="submission" date="2005-09" db="EMBL/GenBank/DDBJ databases">
        <authorList>
            <person name="Mural R.J."/>
            <person name="Li P.W."/>
            <person name="Adams M.D."/>
            <person name="Amanatides P.G."/>
            <person name="Baden-Tillson H."/>
            <person name="Barnstead M."/>
            <person name="Chin S.H."/>
            <person name="Dew I."/>
            <person name="Evans C.A."/>
            <person name="Ferriera S."/>
            <person name="Flanigan M."/>
            <person name="Fosler C."/>
            <person name="Glodek A."/>
            <person name="Gu Z."/>
            <person name="Holt R.A."/>
            <person name="Jennings D."/>
            <person name="Kraft C.L."/>
            <person name="Lu F."/>
            <person name="Nguyen T."/>
            <person name="Nusskern D.R."/>
            <person name="Pfannkoch C.M."/>
            <person name="Sitter C."/>
            <person name="Sutton G.G."/>
            <person name="Venter J.C."/>
            <person name="Wang Z."/>
            <person name="Woodage T."/>
            <person name="Zheng X.H."/>
            <person name="Zhong F."/>
        </authorList>
    </citation>
    <scope>NUCLEOTIDE SEQUENCE [LARGE SCALE GENOMIC DNA]</scope>
    <source>
        <strain>BN</strain>
        <strain evidence="4">Sprague-Dawley</strain>
    </source>
</reference>
<dbReference type="PANTHER" id="PTHR23210:SF22">
    <property type="entry name" value="ACTIVATING TRANSCRIPTION FACTOR 7-INTERACTING PROTEIN 1"/>
    <property type="match status" value="1"/>
</dbReference>
<feature type="region of interest" description="Disordered" evidence="1">
    <location>
        <begin position="115"/>
        <end position="151"/>
    </location>
</feature>
<dbReference type="InterPro" id="IPR026085">
    <property type="entry name" value="ATF7-int"/>
</dbReference>
<feature type="region of interest" description="Disordered" evidence="1">
    <location>
        <begin position="67"/>
        <end position="101"/>
    </location>
</feature>
<feature type="region of interest" description="Disordered" evidence="1">
    <location>
        <begin position="282"/>
        <end position="302"/>
    </location>
</feature>
<dbReference type="AlphaFoldDB" id="A6IMH6"/>
<gene>
    <name evidence="3" type="primary">Atf7ip_predicted</name>
    <name evidence="3" type="ORF">rCG_29962</name>
</gene>
<dbReference type="InterPro" id="IPR031870">
    <property type="entry name" value="ATF7IP_BD"/>
</dbReference>
<feature type="domain" description="ATF7-interacting protein protein binding" evidence="2">
    <location>
        <begin position="146"/>
        <end position="294"/>
    </location>
</feature>
<name>A6IMH6_RAT</name>
<protein>
    <submittedName>
        <fullName evidence="3">Activating transcription factor 7 interacting protein (Predicted), isoform CRA_d</fullName>
    </submittedName>
</protein>
<proteinExistence type="predicted"/>
<evidence type="ECO:0000313" key="4">
    <source>
        <dbReference type="Proteomes" id="UP000234681"/>
    </source>
</evidence>
<dbReference type="Proteomes" id="UP000234681">
    <property type="component" value="Chromosome 4"/>
</dbReference>
<feature type="region of interest" description="Disordered" evidence="1">
    <location>
        <begin position="237"/>
        <end position="268"/>
    </location>
</feature>
<feature type="compositionally biased region" description="Polar residues" evidence="1">
    <location>
        <begin position="86"/>
        <end position="96"/>
    </location>
</feature>
<dbReference type="EMBL" id="CH473964">
    <property type="protein sequence ID" value="EDM01614.1"/>
    <property type="molecule type" value="Genomic_DNA"/>
</dbReference>
<feature type="compositionally biased region" description="Basic and acidic residues" evidence="1">
    <location>
        <begin position="1"/>
        <end position="14"/>
    </location>
</feature>
<accession>A6IMH6</accession>